<evidence type="ECO:0000313" key="2">
    <source>
        <dbReference type="EMBL" id="CAL8142913.1"/>
    </source>
</evidence>
<sequence>MSEKIGIIASGVTLKASTPNCKTTGIESVKVSETSLKFSLRGIHYIKPFYDISFYLLTTTFTLKWDSGRKEFHIVEYLPQKISVIILLTLQLVYMVVVCASAILKLSSNKNDLQHLFKTARDVISVFTNIMMLYTALSEKHHFNSLIATMKRKVSRYHFKISQTFWPYVFIVGIQVGNMVRNVLCTNGSEEMLSMAFAYLPCVLEENTIFYSALSWVASLICIHMTVVFLNYQFFNLSFVLLYRANVKSFVETLRNVSDQSRNLMLLEEYLELKSLLNSINQCIQANFLSLFLSIVPLLSYFMSYFSEIPAYRLAIYISWVIVIIGILFIAADANALAADIKKILVERKRIFEKVCADPSDVYTMLMDMTNGSEIGISCFGCFTISYSSMGTVILNTITFAIILIQAKD</sequence>
<evidence type="ECO:0000256" key="1">
    <source>
        <dbReference type="SAM" id="Phobius"/>
    </source>
</evidence>
<keyword evidence="1" id="KW-1133">Transmembrane helix</keyword>
<gene>
    <name evidence="2" type="ORF">ODALV1_LOCUS29189</name>
</gene>
<comment type="caution">
    <text evidence="2">The sequence shown here is derived from an EMBL/GenBank/DDBJ whole genome shotgun (WGS) entry which is preliminary data.</text>
</comment>
<keyword evidence="1" id="KW-0472">Membrane</keyword>
<name>A0ABP1S337_9HEXA</name>
<dbReference type="EMBL" id="CAXLJM020000149">
    <property type="protein sequence ID" value="CAL8142913.1"/>
    <property type="molecule type" value="Genomic_DNA"/>
</dbReference>
<keyword evidence="1" id="KW-0812">Transmembrane</keyword>
<proteinExistence type="predicted"/>
<feature type="transmembrane region" description="Helical" evidence="1">
    <location>
        <begin position="82"/>
        <end position="104"/>
    </location>
</feature>
<reference evidence="2 3" key="1">
    <citation type="submission" date="2024-08" db="EMBL/GenBank/DDBJ databases">
        <authorList>
            <person name="Cucini C."/>
            <person name="Frati F."/>
        </authorList>
    </citation>
    <scope>NUCLEOTIDE SEQUENCE [LARGE SCALE GENOMIC DNA]</scope>
</reference>
<protein>
    <recommendedName>
        <fullName evidence="4">Gustatory receptor</fullName>
    </recommendedName>
</protein>
<feature type="transmembrane region" description="Helical" evidence="1">
    <location>
        <begin position="284"/>
        <end position="302"/>
    </location>
</feature>
<organism evidence="2 3">
    <name type="scientific">Orchesella dallaii</name>
    <dbReference type="NCBI Taxonomy" id="48710"/>
    <lineage>
        <taxon>Eukaryota</taxon>
        <taxon>Metazoa</taxon>
        <taxon>Ecdysozoa</taxon>
        <taxon>Arthropoda</taxon>
        <taxon>Hexapoda</taxon>
        <taxon>Collembola</taxon>
        <taxon>Entomobryomorpha</taxon>
        <taxon>Entomobryoidea</taxon>
        <taxon>Orchesellidae</taxon>
        <taxon>Orchesellinae</taxon>
        <taxon>Orchesella</taxon>
    </lineage>
</organism>
<evidence type="ECO:0000313" key="3">
    <source>
        <dbReference type="Proteomes" id="UP001642540"/>
    </source>
</evidence>
<keyword evidence="3" id="KW-1185">Reference proteome</keyword>
<dbReference type="Proteomes" id="UP001642540">
    <property type="component" value="Unassembled WGS sequence"/>
</dbReference>
<feature type="transmembrane region" description="Helical" evidence="1">
    <location>
        <begin position="209"/>
        <end position="232"/>
    </location>
</feature>
<feature type="transmembrane region" description="Helical" evidence="1">
    <location>
        <begin position="314"/>
        <end position="332"/>
    </location>
</feature>
<feature type="transmembrane region" description="Helical" evidence="1">
    <location>
        <begin position="375"/>
        <end position="405"/>
    </location>
</feature>
<accession>A0ABP1S337</accession>
<evidence type="ECO:0008006" key="4">
    <source>
        <dbReference type="Google" id="ProtNLM"/>
    </source>
</evidence>